<accession>A0A835FVS7</accession>
<dbReference type="OrthoDB" id="8922241at2759"/>
<reference evidence="1" key="1">
    <citation type="submission" date="2020-07" db="EMBL/GenBank/DDBJ databases">
        <title>Genome sequence and genetic diversity analysis of an under-domesticated orphan crop, white fonio (Digitaria exilis).</title>
        <authorList>
            <person name="Bennetzen J.L."/>
            <person name="Chen S."/>
            <person name="Ma X."/>
            <person name="Wang X."/>
            <person name="Yssel A.E.J."/>
            <person name="Chaluvadi S.R."/>
            <person name="Johnson M."/>
            <person name="Gangashetty P."/>
            <person name="Hamidou F."/>
            <person name="Sanogo M.D."/>
            <person name="Zwaenepoel A."/>
            <person name="Wallace J."/>
            <person name="Van De Peer Y."/>
            <person name="Van Deynze A."/>
        </authorList>
    </citation>
    <scope>NUCLEOTIDE SEQUENCE</scope>
    <source>
        <tissue evidence="1">Leaves</tissue>
    </source>
</reference>
<proteinExistence type="predicted"/>
<organism evidence="1 2">
    <name type="scientific">Digitaria exilis</name>
    <dbReference type="NCBI Taxonomy" id="1010633"/>
    <lineage>
        <taxon>Eukaryota</taxon>
        <taxon>Viridiplantae</taxon>
        <taxon>Streptophyta</taxon>
        <taxon>Embryophyta</taxon>
        <taxon>Tracheophyta</taxon>
        <taxon>Spermatophyta</taxon>
        <taxon>Magnoliopsida</taxon>
        <taxon>Liliopsida</taxon>
        <taxon>Poales</taxon>
        <taxon>Poaceae</taxon>
        <taxon>PACMAD clade</taxon>
        <taxon>Panicoideae</taxon>
        <taxon>Panicodae</taxon>
        <taxon>Paniceae</taxon>
        <taxon>Anthephorinae</taxon>
        <taxon>Digitaria</taxon>
    </lineage>
</organism>
<evidence type="ECO:0000313" key="2">
    <source>
        <dbReference type="Proteomes" id="UP000636709"/>
    </source>
</evidence>
<sequence length="114" mass="12480">MPKPDEEPAGLMEALANANGDHGYNLRLFFPVKCKRSKRGMRVLDSELCAAADLLMLADYSDKSSAFEDCYGGDNNDNISTLNLLKEVNLNAFDRPVVPLNVFDHGLVDGNDSS</sequence>
<name>A0A835FVS7_9POAL</name>
<keyword evidence="2" id="KW-1185">Reference proteome</keyword>
<gene>
    <name evidence="1" type="ORF">HU200_003449</name>
</gene>
<dbReference type="EMBL" id="JACEFO010000191">
    <property type="protein sequence ID" value="KAF8776717.1"/>
    <property type="molecule type" value="Genomic_DNA"/>
</dbReference>
<dbReference type="Proteomes" id="UP000636709">
    <property type="component" value="Unassembled WGS sequence"/>
</dbReference>
<protein>
    <submittedName>
        <fullName evidence="1">Uncharacterized protein</fullName>
    </submittedName>
</protein>
<comment type="caution">
    <text evidence="1">The sequence shown here is derived from an EMBL/GenBank/DDBJ whole genome shotgun (WGS) entry which is preliminary data.</text>
</comment>
<dbReference type="AlphaFoldDB" id="A0A835FVS7"/>
<evidence type="ECO:0000313" key="1">
    <source>
        <dbReference type="EMBL" id="KAF8776717.1"/>
    </source>
</evidence>